<feature type="region of interest" description="Disordered" evidence="1">
    <location>
        <begin position="1"/>
        <end position="79"/>
    </location>
</feature>
<comment type="caution">
    <text evidence="2">The sequence shown here is derived from an EMBL/GenBank/DDBJ whole genome shotgun (WGS) entry which is preliminary data.</text>
</comment>
<reference evidence="2 3" key="1">
    <citation type="submission" date="2019-06" db="EMBL/GenBank/DDBJ databases">
        <title>Whole genome shotgun sequence of Streptomyces gardneri NBRC 12865.</title>
        <authorList>
            <person name="Hosoyama A."/>
            <person name="Uohara A."/>
            <person name="Ohji S."/>
            <person name="Ichikawa N."/>
        </authorList>
    </citation>
    <scope>NUCLEOTIDE SEQUENCE [LARGE SCALE GENOMIC DNA]</scope>
    <source>
        <strain evidence="2 3">NBRC 12865</strain>
    </source>
</reference>
<dbReference type="AlphaFoldDB" id="A0A4Y3RLM2"/>
<proteinExistence type="predicted"/>
<sequence>MARGAEGRVPSACAGRGRVAAPPERFARGGTPIRSARRARGACERAATGKDVSQRIATGATGVPVPPTKGSGIAESRKA</sequence>
<accession>A0A4Y3RLM2</accession>
<keyword evidence="3" id="KW-1185">Reference proteome</keyword>
<name>A0A4Y3RLM2_9ACTN</name>
<protein>
    <submittedName>
        <fullName evidence="2">Uncharacterized protein</fullName>
    </submittedName>
</protein>
<dbReference type="EMBL" id="BJMN01000020">
    <property type="protein sequence ID" value="GEB57613.1"/>
    <property type="molecule type" value="Genomic_DNA"/>
</dbReference>
<organism evidence="2 3">
    <name type="scientific">Streptomyces gardneri</name>
    <dbReference type="NCBI Taxonomy" id="66892"/>
    <lineage>
        <taxon>Bacteria</taxon>
        <taxon>Bacillati</taxon>
        <taxon>Actinomycetota</taxon>
        <taxon>Actinomycetes</taxon>
        <taxon>Kitasatosporales</taxon>
        <taxon>Streptomycetaceae</taxon>
        <taxon>Streptomyces</taxon>
    </lineage>
</organism>
<evidence type="ECO:0000313" key="3">
    <source>
        <dbReference type="Proteomes" id="UP000315226"/>
    </source>
</evidence>
<dbReference type="Proteomes" id="UP000315226">
    <property type="component" value="Unassembled WGS sequence"/>
</dbReference>
<evidence type="ECO:0000313" key="2">
    <source>
        <dbReference type="EMBL" id="GEB57613.1"/>
    </source>
</evidence>
<evidence type="ECO:0000256" key="1">
    <source>
        <dbReference type="SAM" id="MobiDB-lite"/>
    </source>
</evidence>
<gene>
    <name evidence="2" type="ORF">SGA01_32180</name>
</gene>